<dbReference type="PANTHER" id="PTHR24186">
    <property type="entry name" value="PROTEIN PHOSPHATASE 1 REGULATORY SUBUNIT"/>
    <property type="match status" value="1"/>
</dbReference>
<dbReference type="PANTHER" id="PTHR24186:SF38">
    <property type="entry name" value="ANKYRIN REPEAT FAMILY PROTEIN"/>
    <property type="match status" value="1"/>
</dbReference>
<feature type="compositionally biased region" description="Basic and acidic residues" evidence="5">
    <location>
        <begin position="76"/>
        <end position="87"/>
    </location>
</feature>
<dbReference type="InterPro" id="IPR036770">
    <property type="entry name" value="Ankyrin_rpt-contain_sf"/>
</dbReference>
<proteinExistence type="predicted"/>
<dbReference type="Gene3D" id="1.25.40.20">
    <property type="entry name" value="Ankyrin repeat-containing domain"/>
    <property type="match status" value="2"/>
</dbReference>
<dbReference type="Proteomes" id="UP001175000">
    <property type="component" value="Unassembled WGS sequence"/>
</dbReference>
<keyword evidence="2 4" id="KW-0040">ANK repeat</keyword>
<dbReference type="CDD" id="cd00067">
    <property type="entry name" value="GAL4"/>
    <property type="match status" value="1"/>
</dbReference>
<feature type="repeat" description="ANK" evidence="4">
    <location>
        <begin position="322"/>
        <end position="354"/>
    </location>
</feature>
<keyword evidence="3" id="KW-0539">Nucleus</keyword>
<evidence type="ECO:0000256" key="2">
    <source>
        <dbReference type="ARBA" id="ARBA00023043"/>
    </source>
</evidence>
<reference evidence="7" key="1">
    <citation type="submission" date="2023-06" db="EMBL/GenBank/DDBJ databases">
        <title>Genome-scale phylogeny and comparative genomics of the fungal order Sordariales.</title>
        <authorList>
            <consortium name="Lawrence Berkeley National Laboratory"/>
            <person name="Hensen N."/>
            <person name="Bonometti L."/>
            <person name="Westerberg I."/>
            <person name="Brannstrom I.O."/>
            <person name="Guillou S."/>
            <person name="Cros-Aarteil S."/>
            <person name="Calhoun S."/>
            <person name="Haridas S."/>
            <person name="Kuo A."/>
            <person name="Mondo S."/>
            <person name="Pangilinan J."/>
            <person name="Riley R."/>
            <person name="Labutti K."/>
            <person name="Andreopoulos B."/>
            <person name="Lipzen A."/>
            <person name="Chen C."/>
            <person name="Yanf M."/>
            <person name="Daum C."/>
            <person name="Ng V."/>
            <person name="Clum A."/>
            <person name="Steindorff A."/>
            <person name="Ohm R."/>
            <person name="Martin F."/>
            <person name="Silar P."/>
            <person name="Natvig D."/>
            <person name="Lalanne C."/>
            <person name="Gautier V."/>
            <person name="Ament-Velasquez S.L."/>
            <person name="Kruys A."/>
            <person name="Hutchinson M.I."/>
            <person name="Powell A.J."/>
            <person name="Barry K."/>
            <person name="Miller A.N."/>
            <person name="Grigoriev I.V."/>
            <person name="Debuchy R."/>
            <person name="Gladieux P."/>
            <person name="Thoren M.H."/>
            <person name="Johannesson H."/>
        </authorList>
    </citation>
    <scope>NUCLEOTIDE SEQUENCE</scope>
    <source>
        <strain evidence="7">CBS 606.72</strain>
    </source>
</reference>
<dbReference type="PROSITE" id="PS50088">
    <property type="entry name" value="ANK_REPEAT"/>
    <property type="match status" value="3"/>
</dbReference>
<organism evidence="7 8">
    <name type="scientific">Immersiella caudata</name>
    <dbReference type="NCBI Taxonomy" id="314043"/>
    <lineage>
        <taxon>Eukaryota</taxon>
        <taxon>Fungi</taxon>
        <taxon>Dikarya</taxon>
        <taxon>Ascomycota</taxon>
        <taxon>Pezizomycotina</taxon>
        <taxon>Sordariomycetes</taxon>
        <taxon>Sordariomycetidae</taxon>
        <taxon>Sordariales</taxon>
        <taxon>Lasiosphaeriaceae</taxon>
        <taxon>Immersiella</taxon>
    </lineage>
</organism>
<feature type="repeat" description="ANK" evidence="4">
    <location>
        <begin position="421"/>
        <end position="454"/>
    </location>
</feature>
<dbReference type="GO" id="GO:0000981">
    <property type="term" value="F:DNA-binding transcription factor activity, RNA polymerase II-specific"/>
    <property type="evidence" value="ECO:0007669"/>
    <property type="project" value="InterPro"/>
</dbReference>
<accession>A0AA39WQH3</accession>
<keyword evidence="8" id="KW-1185">Reference proteome</keyword>
<evidence type="ECO:0000256" key="4">
    <source>
        <dbReference type="PROSITE-ProRule" id="PRU00023"/>
    </source>
</evidence>
<feature type="repeat" description="ANK" evidence="4">
    <location>
        <begin position="355"/>
        <end position="387"/>
    </location>
</feature>
<dbReference type="PROSITE" id="PS50048">
    <property type="entry name" value="ZN2_CY6_FUNGAL_2"/>
    <property type="match status" value="1"/>
</dbReference>
<keyword evidence="1" id="KW-0677">Repeat</keyword>
<sequence>MNSQHPRQTQRKRGKLSLSKCEFCRKDKQKCQPVPRVWPQKCQRCESKDFPCSPNTKKRTRVLDAASSNPGSRPQRPSDHGNRDSRLGQRTPTQDVAFDDGSYPSLTTLSNAVSLYKIFQRGAFRAEKQFQDLARIAEDFDEIEDQNDHIHDAARKLRARLLDILSARLQKLSSPELDGNPSALEPLVINMLIKGLLENFLPIGTHRYSSRASEGSQTRPEIAGLTIDVMEARGEAGSALLMHDESLEELSRSGVAPPTAEQLIEYWRQQDCLGSTVLHSIIEHIGSCCNGAITQVGSTARARLLTNIATENFSAPRPRDNYNRTPLHIAAQWNVVDVAKALLEAGIDPDQQTCSRRTALHYASSLGHIDICQLLLENGADMNAQTKGGNSALMVALLRPDDTYKVFLGHGKMDLNIRNRQGDTALHLAALQGNLAAVKDILPLCGEAVNRQNDAGETPLILAVQSGEKGEATKTVKALLELTEVDPAIPDESGMVALHHATIWGNLEVCKLLGLRMDGGLFLELDGGRRASHLAREKGHEDIAAMLWTLEARMLPSLGSLLPP</sequence>
<protein>
    <submittedName>
        <fullName evidence="7">Ankyrin repeat-containing domain protein</fullName>
    </submittedName>
</protein>
<dbReference type="SMART" id="SM00248">
    <property type="entry name" value="ANK"/>
    <property type="match status" value="6"/>
</dbReference>
<evidence type="ECO:0000256" key="3">
    <source>
        <dbReference type="ARBA" id="ARBA00023242"/>
    </source>
</evidence>
<gene>
    <name evidence="7" type="ORF">B0T14DRAFT_603448</name>
</gene>
<dbReference type="InterPro" id="IPR001138">
    <property type="entry name" value="Zn2Cys6_DnaBD"/>
</dbReference>
<evidence type="ECO:0000256" key="5">
    <source>
        <dbReference type="SAM" id="MobiDB-lite"/>
    </source>
</evidence>
<comment type="caution">
    <text evidence="7">The sequence shown here is derived from an EMBL/GenBank/DDBJ whole genome shotgun (WGS) entry which is preliminary data.</text>
</comment>
<dbReference type="EMBL" id="JAULSU010000004">
    <property type="protein sequence ID" value="KAK0619709.1"/>
    <property type="molecule type" value="Genomic_DNA"/>
</dbReference>
<dbReference type="AlphaFoldDB" id="A0AA39WQH3"/>
<evidence type="ECO:0000259" key="6">
    <source>
        <dbReference type="PROSITE" id="PS50048"/>
    </source>
</evidence>
<dbReference type="InterPro" id="IPR002110">
    <property type="entry name" value="Ankyrin_rpt"/>
</dbReference>
<dbReference type="GO" id="GO:0008270">
    <property type="term" value="F:zinc ion binding"/>
    <property type="evidence" value="ECO:0007669"/>
    <property type="project" value="InterPro"/>
</dbReference>
<dbReference type="SUPFAM" id="SSF48403">
    <property type="entry name" value="Ankyrin repeat"/>
    <property type="match status" value="1"/>
</dbReference>
<feature type="region of interest" description="Disordered" evidence="5">
    <location>
        <begin position="47"/>
        <end position="101"/>
    </location>
</feature>
<evidence type="ECO:0000313" key="8">
    <source>
        <dbReference type="Proteomes" id="UP001175000"/>
    </source>
</evidence>
<dbReference type="PRINTS" id="PR01415">
    <property type="entry name" value="ANKYRIN"/>
</dbReference>
<evidence type="ECO:0000313" key="7">
    <source>
        <dbReference type="EMBL" id="KAK0619709.1"/>
    </source>
</evidence>
<dbReference type="PROSITE" id="PS50297">
    <property type="entry name" value="ANK_REP_REGION"/>
    <property type="match status" value="3"/>
</dbReference>
<name>A0AA39WQH3_9PEZI</name>
<dbReference type="GO" id="GO:0005886">
    <property type="term" value="C:plasma membrane"/>
    <property type="evidence" value="ECO:0007669"/>
    <property type="project" value="TreeGrafter"/>
</dbReference>
<feature type="domain" description="Zn(2)-C6 fungal-type" evidence="6">
    <location>
        <begin position="20"/>
        <end position="53"/>
    </location>
</feature>
<evidence type="ECO:0000256" key="1">
    <source>
        <dbReference type="ARBA" id="ARBA00022737"/>
    </source>
</evidence>
<dbReference type="Pfam" id="PF12796">
    <property type="entry name" value="Ank_2"/>
    <property type="match status" value="2"/>
</dbReference>